<sequence>MLVTPTFLAGAVSITVFFPTFRKPDEFASIPATVSSGWRLGPAPCIVGVHRLPLVYTGALYGVGYYNSYKYISIARLCRIDYELFQHVNSLTNNYTLTIHEMGELEFVLIKCNMRNPFGEIARLELDGYEATVHDVSFLETKYAFPHHVAHPTVLDSSVKTSAHWG</sequence>
<reference evidence="1 2" key="1">
    <citation type="submission" date="2016-03" db="EMBL/GenBank/DDBJ databases">
        <title>Cyphomyrmex costatus WGS genome.</title>
        <authorList>
            <person name="Nygaard S."/>
            <person name="Hu H."/>
            <person name="Boomsma J."/>
            <person name="Zhang G."/>
        </authorList>
    </citation>
    <scope>NUCLEOTIDE SEQUENCE [LARGE SCALE GENOMIC DNA]</scope>
    <source>
        <strain evidence="1">MS0001</strain>
        <tissue evidence="1">Whole body</tissue>
    </source>
</reference>
<dbReference type="EMBL" id="KQ978068">
    <property type="protein sequence ID" value="KYM97436.1"/>
    <property type="molecule type" value="Genomic_DNA"/>
</dbReference>
<proteinExistence type="predicted"/>
<keyword evidence="2" id="KW-1185">Reference proteome</keyword>
<gene>
    <name evidence="1" type="ORF">ALC62_11728</name>
</gene>
<organism evidence="1 2">
    <name type="scientific">Cyphomyrmex costatus</name>
    <dbReference type="NCBI Taxonomy" id="456900"/>
    <lineage>
        <taxon>Eukaryota</taxon>
        <taxon>Metazoa</taxon>
        <taxon>Ecdysozoa</taxon>
        <taxon>Arthropoda</taxon>
        <taxon>Hexapoda</taxon>
        <taxon>Insecta</taxon>
        <taxon>Pterygota</taxon>
        <taxon>Neoptera</taxon>
        <taxon>Endopterygota</taxon>
        <taxon>Hymenoptera</taxon>
        <taxon>Apocrita</taxon>
        <taxon>Aculeata</taxon>
        <taxon>Formicoidea</taxon>
        <taxon>Formicidae</taxon>
        <taxon>Myrmicinae</taxon>
        <taxon>Cyphomyrmex</taxon>
    </lineage>
</organism>
<evidence type="ECO:0000313" key="1">
    <source>
        <dbReference type="EMBL" id="KYM97436.1"/>
    </source>
</evidence>
<dbReference type="Proteomes" id="UP000078542">
    <property type="component" value="Unassembled WGS sequence"/>
</dbReference>
<evidence type="ECO:0000313" key="2">
    <source>
        <dbReference type="Proteomes" id="UP000078542"/>
    </source>
</evidence>
<accession>A0A195CB58</accession>
<protein>
    <submittedName>
        <fullName evidence="1">Uncharacterized protein</fullName>
    </submittedName>
</protein>
<name>A0A195CB58_9HYME</name>
<dbReference type="AlphaFoldDB" id="A0A195CB58"/>